<reference evidence="1 2" key="4">
    <citation type="journal article" date="2011" name="BMC Genomics">
        <title>RNA-Seq improves annotation of protein-coding genes in the cucumber genome.</title>
        <authorList>
            <person name="Li Z."/>
            <person name="Zhang Z."/>
            <person name="Yan P."/>
            <person name="Huang S."/>
            <person name="Fei Z."/>
            <person name="Lin K."/>
        </authorList>
    </citation>
    <scope>NUCLEOTIDE SEQUENCE [LARGE SCALE GENOMIC DNA]</scope>
    <source>
        <strain evidence="2">cv. 9930</strain>
    </source>
</reference>
<reference evidence="1 2" key="2">
    <citation type="journal article" date="2009" name="PLoS ONE">
        <title>An integrated genetic and cytogenetic map of the cucumber genome.</title>
        <authorList>
            <person name="Ren Y."/>
            <person name="Zhang Z."/>
            <person name="Liu J."/>
            <person name="Staub J.E."/>
            <person name="Han Y."/>
            <person name="Cheng Z."/>
            <person name="Li X."/>
            <person name="Lu J."/>
            <person name="Miao H."/>
            <person name="Kang H."/>
            <person name="Xie B."/>
            <person name="Gu X."/>
            <person name="Wang X."/>
            <person name="Du Y."/>
            <person name="Jin W."/>
            <person name="Huang S."/>
        </authorList>
    </citation>
    <scope>NUCLEOTIDE SEQUENCE [LARGE SCALE GENOMIC DNA]</scope>
    <source>
        <strain evidence="2">cv. 9930</strain>
    </source>
</reference>
<organism evidence="1 2">
    <name type="scientific">Cucumis sativus</name>
    <name type="common">Cucumber</name>
    <dbReference type="NCBI Taxonomy" id="3659"/>
    <lineage>
        <taxon>Eukaryota</taxon>
        <taxon>Viridiplantae</taxon>
        <taxon>Streptophyta</taxon>
        <taxon>Embryophyta</taxon>
        <taxon>Tracheophyta</taxon>
        <taxon>Spermatophyta</taxon>
        <taxon>Magnoliopsida</taxon>
        <taxon>eudicotyledons</taxon>
        <taxon>Gunneridae</taxon>
        <taxon>Pentapetalae</taxon>
        <taxon>rosids</taxon>
        <taxon>fabids</taxon>
        <taxon>Cucurbitales</taxon>
        <taxon>Cucurbitaceae</taxon>
        <taxon>Benincaseae</taxon>
        <taxon>Cucumis</taxon>
    </lineage>
</organism>
<name>A0A0A0KC01_CUCSA</name>
<sequence>MNENGGVVGLEVVKLNEAMVTRNLEEKVNKTVVVAIGDLEETVNEVIGGAFLQPFNSFFSPLYFAFFLSPSKLRGTTLPLLLPPPISHHTTYLYKRLSINPKKEKKRFPYFRLSGA</sequence>
<proteinExistence type="predicted"/>
<gene>
    <name evidence="1" type="ORF">Csa_6G160690</name>
</gene>
<evidence type="ECO:0000313" key="2">
    <source>
        <dbReference type="Proteomes" id="UP000029981"/>
    </source>
</evidence>
<dbReference type="AlphaFoldDB" id="A0A0A0KC01"/>
<reference evidence="1 2" key="1">
    <citation type="journal article" date="2009" name="Nat. Genet.">
        <title>The genome of the cucumber, Cucumis sativus L.</title>
        <authorList>
            <person name="Huang S."/>
            <person name="Li R."/>
            <person name="Zhang Z."/>
            <person name="Li L."/>
            <person name="Gu X."/>
            <person name="Fan W."/>
            <person name="Lucas W.J."/>
            <person name="Wang X."/>
            <person name="Xie B."/>
            <person name="Ni P."/>
            <person name="Ren Y."/>
            <person name="Zhu H."/>
            <person name="Li J."/>
            <person name="Lin K."/>
            <person name="Jin W."/>
            <person name="Fei Z."/>
            <person name="Li G."/>
            <person name="Staub J."/>
            <person name="Kilian A."/>
            <person name="van der Vossen E.A."/>
            <person name="Wu Y."/>
            <person name="Guo J."/>
            <person name="He J."/>
            <person name="Jia Z."/>
            <person name="Ren Y."/>
            <person name="Tian G."/>
            <person name="Lu Y."/>
            <person name="Ruan J."/>
            <person name="Qian W."/>
            <person name="Wang M."/>
            <person name="Huang Q."/>
            <person name="Li B."/>
            <person name="Xuan Z."/>
            <person name="Cao J."/>
            <person name="Asan"/>
            <person name="Wu Z."/>
            <person name="Zhang J."/>
            <person name="Cai Q."/>
            <person name="Bai Y."/>
            <person name="Zhao B."/>
            <person name="Han Y."/>
            <person name="Li Y."/>
            <person name="Li X."/>
            <person name="Wang S."/>
            <person name="Shi Q."/>
            <person name="Liu S."/>
            <person name="Cho W.K."/>
            <person name="Kim J.Y."/>
            <person name="Xu Y."/>
            <person name="Heller-Uszynska K."/>
            <person name="Miao H."/>
            <person name="Cheng Z."/>
            <person name="Zhang S."/>
            <person name="Wu J."/>
            <person name="Yang Y."/>
            <person name="Kang H."/>
            <person name="Li M."/>
            <person name="Liang H."/>
            <person name="Ren X."/>
            <person name="Shi Z."/>
            <person name="Wen M."/>
            <person name="Jian M."/>
            <person name="Yang H."/>
            <person name="Zhang G."/>
            <person name="Yang Z."/>
            <person name="Chen R."/>
            <person name="Liu S."/>
            <person name="Li J."/>
            <person name="Ma L."/>
            <person name="Liu H."/>
            <person name="Zhou Y."/>
            <person name="Zhao J."/>
            <person name="Fang X."/>
            <person name="Li G."/>
            <person name="Fang L."/>
            <person name="Li Y."/>
            <person name="Liu D."/>
            <person name="Zheng H."/>
            <person name="Zhang Y."/>
            <person name="Qin N."/>
            <person name="Li Z."/>
            <person name="Yang G."/>
            <person name="Yang S."/>
            <person name="Bolund L."/>
            <person name="Kristiansen K."/>
            <person name="Zheng H."/>
            <person name="Li S."/>
            <person name="Zhang X."/>
            <person name="Yang H."/>
            <person name="Wang J."/>
            <person name="Sun R."/>
            <person name="Zhang B."/>
            <person name="Jiang S."/>
            <person name="Wang J."/>
            <person name="Du Y."/>
            <person name="Li S."/>
        </authorList>
    </citation>
    <scope>NUCLEOTIDE SEQUENCE [LARGE SCALE GENOMIC DNA]</scope>
    <source>
        <strain evidence="2">cv. 9930</strain>
    </source>
</reference>
<dbReference type="EMBL" id="CM002927">
    <property type="protein sequence ID" value="KGN46998.1"/>
    <property type="molecule type" value="Genomic_DNA"/>
</dbReference>
<accession>A0A0A0KC01</accession>
<evidence type="ECO:0000313" key="1">
    <source>
        <dbReference type="EMBL" id="KGN46998.1"/>
    </source>
</evidence>
<protein>
    <submittedName>
        <fullName evidence="1">Uncharacterized protein</fullName>
    </submittedName>
</protein>
<dbReference type="Proteomes" id="UP000029981">
    <property type="component" value="Chromosome 6"/>
</dbReference>
<reference evidence="1 2" key="3">
    <citation type="journal article" date="2010" name="BMC Genomics">
        <title>Transcriptome sequencing and comparative analysis of cucumber flowers with different sex types.</title>
        <authorList>
            <person name="Guo S."/>
            <person name="Zheng Y."/>
            <person name="Joung J.G."/>
            <person name="Liu S."/>
            <person name="Zhang Z."/>
            <person name="Crasta O.R."/>
            <person name="Sobral B.W."/>
            <person name="Xu Y."/>
            <person name="Huang S."/>
            <person name="Fei Z."/>
        </authorList>
    </citation>
    <scope>NUCLEOTIDE SEQUENCE [LARGE SCALE GENOMIC DNA]</scope>
    <source>
        <strain evidence="2">cv. 9930</strain>
    </source>
</reference>
<keyword evidence="2" id="KW-1185">Reference proteome</keyword>
<dbReference type="Gramene" id="KGN46998">
    <property type="protein sequence ID" value="KGN46998"/>
    <property type="gene ID" value="Csa_6G160690"/>
</dbReference>